<proteinExistence type="predicted"/>
<keyword evidence="4 6" id="KW-0472">Membrane</keyword>
<keyword evidence="2 6" id="KW-0812">Transmembrane</keyword>
<evidence type="ECO:0000256" key="1">
    <source>
        <dbReference type="ARBA" id="ARBA00004141"/>
    </source>
</evidence>
<dbReference type="GO" id="GO:0006814">
    <property type="term" value="P:sodium ion transport"/>
    <property type="evidence" value="ECO:0007669"/>
    <property type="project" value="TreeGrafter"/>
</dbReference>
<evidence type="ECO:0000313" key="9">
    <source>
        <dbReference type="Proteomes" id="UP000297703"/>
    </source>
</evidence>
<reference evidence="8 9" key="2">
    <citation type="submission" date="2019-04" db="EMBL/GenBank/DDBJ databases">
        <title>The genome sequence of big-headed turtle.</title>
        <authorList>
            <person name="Gong S."/>
        </authorList>
    </citation>
    <scope>NUCLEOTIDE SEQUENCE [LARGE SCALE GENOMIC DNA]</scope>
    <source>
        <strain evidence="8">DO16091913</strain>
        <tissue evidence="8">Muscle</tissue>
    </source>
</reference>
<dbReference type="Gene3D" id="1.10.287.70">
    <property type="match status" value="1"/>
</dbReference>
<comment type="caution">
    <text evidence="8">The sequence shown here is derived from an EMBL/GenBank/DDBJ whole genome shotgun (WGS) entry which is preliminary data.</text>
</comment>
<comment type="subcellular location">
    <subcellularLocation>
        <location evidence="1">Membrane</location>
        <topology evidence="1">Multi-pass membrane protein</topology>
    </subcellularLocation>
</comment>
<keyword evidence="9" id="KW-1185">Reference proteome</keyword>
<accession>A0A4D9ERU4</accession>
<dbReference type="GO" id="GO:0048240">
    <property type="term" value="P:sperm capacitation"/>
    <property type="evidence" value="ECO:0007669"/>
    <property type="project" value="TreeGrafter"/>
</dbReference>
<feature type="transmembrane region" description="Helical" evidence="6">
    <location>
        <begin position="148"/>
        <end position="166"/>
    </location>
</feature>
<dbReference type="STRING" id="55544.A0A4D9ERU4"/>
<dbReference type="InterPro" id="IPR027359">
    <property type="entry name" value="Volt_channel_dom_sf"/>
</dbReference>
<evidence type="ECO:0000256" key="5">
    <source>
        <dbReference type="SAM" id="MobiDB-lite"/>
    </source>
</evidence>
<evidence type="ECO:0000259" key="7">
    <source>
        <dbReference type="Pfam" id="PF00520"/>
    </source>
</evidence>
<dbReference type="GO" id="GO:0001669">
    <property type="term" value="C:acrosomal vesicle"/>
    <property type="evidence" value="ECO:0007669"/>
    <property type="project" value="TreeGrafter"/>
</dbReference>
<dbReference type="InterPro" id="IPR028744">
    <property type="entry name" value="CatSper4"/>
</dbReference>
<evidence type="ECO:0000313" key="8">
    <source>
        <dbReference type="EMBL" id="TFK13269.1"/>
    </source>
</evidence>
<keyword evidence="3 6" id="KW-1133">Transmembrane helix</keyword>
<evidence type="ECO:0000256" key="6">
    <source>
        <dbReference type="SAM" id="Phobius"/>
    </source>
</evidence>
<dbReference type="GO" id="GO:0030317">
    <property type="term" value="P:flagellated sperm motility"/>
    <property type="evidence" value="ECO:0007669"/>
    <property type="project" value="InterPro"/>
</dbReference>
<dbReference type="EMBL" id="QXTE01000016">
    <property type="protein sequence ID" value="TFK13269.1"/>
    <property type="molecule type" value="Genomic_DNA"/>
</dbReference>
<dbReference type="PANTHER" id="PTHR47077:SF1">
    <property type="entry name" value="CATION CHANNEL SPERM-ASSOCIATED PROTEIN 4"/>
    <property type="match status" value="1"/>
</dbReference>
<dbReference type="GO" id="GO:0036128">
    <property type="term" value="C:CatSper complex"/>
    <property type="evidence" value="ECO:0007669"/>
    <property type="project" value="InterPro"/>
</dbReference>
<feature type="region of interest" description="Disordered" evidence="5">
    <location>
        <begin position="1"/>
        <end position="27"/>
    </location>
</feature>
<feature type="transmembrane region" description="Helical" evidence="6">
    <location>
        <begin position="339"/>
        <end position="360"/>
    </location>
</feature>
<dbReference type="InterPro" id="IPR005821">
    <property type="entry name" value="Ion_trans_dom"/>
</dbReference>
<evidence type="ECO:0000256" key="4">
    <source>
        <dbReference type="ARBA" id="ARBA00023136"/>
    </source>
</evidence>
<dbReference type="GO" id="GO:0097228">
    <property type="term" value="C:sperm principal piece"/>
    <property type="evidence" value="ECO:0007669"/>
    <property type="project" value="TreeGrafter"/>
</dbReference>
<feature type="transmembrane region" description="Helical" evidence="6">
    <location>
        <begin position="178"/>
        <end position="202"/>
    </location>
</feature>
<protein>
    <submittedName>
        <fullName evidence="8">Myocyte-specific enhancer factor 2A</fullName>
    </submittedName>
</protein>
<evidence type="ECO:0000256" key="3">
    <source>
        <dbReference type="ARBA" id="ARBA00022989"/>
    </source>
</evidence>
<dbReference type="OrthoDB" id="2984333at2759"/>
<dbReference type="Pfam" id="PF00520">
    <property type="entry name" value="Ion_trans"/>
    <property type="match status" value="1"/>
</dbReference>
<dbReference type="AlphaFoldDB" id="A0A4D9ERU4"/>
<sequence length="544" mass="61194">MAGQCGSLALVSRGGEGKPTRETSPMMLSRPAAPFADVTALTSTAPQALRNVADACEGIRSSASEVQLRQGWNMLAVWNRKDAIPSGNGEGLSIRLSMQWRRHTMHKEKEAKKAEVKINCRDIICVQDNWDVEEFVSKVCMGRFLNHPAFKITLAALILGNALIIASRTETKVEEKYYGLFSAIDNIVLTVLTCEVLLNWYYGFRMYWKDGWNIVNFFIVAYLCVGPFIPVLNNQKIFRVLRVMRLMQVCTLLEGLARMIRVILQSIPDMANIMALLFVIMLVFSVFGVTLFGNLVPMHFGNLGAALYSLFICLTQDGWMNIYETFEEEGIALKIGGGLYFFIFITGGAFICTNLLVAVVTSNLEQTMLAYAEEKQKRDQHLHPDKYVDWELNLVHLKAVMQDTPMTHHQMPLIFGNLGNLTEATCDDFCLILEGIQENLKRYKEIRDELSTIVKEVRSIAFNKEQEEERVLRNIQNTNLSNGLLCNEVAAGRSGDILSTLMTLEKANMIDPEDVTSSGYHRGAVKMAFLKARRQSLLNQSVPS</sequence>
<organism evidence="8 9">
    <name type="scientific">Platysternon megacephalum</name>
    <name type="common">big-headed turtle</name>
    <dbReference type="NCBI Taxonomy" id="55544"/>
    <lineage>
        <taxon>Eukaryota</taxon>
        <taxon>Metazoa</taxon>
        <taxon>Chordata</taxon>
        <taxon>Craniata</taxon>
        <taxon>Vertebrata</taxon>
        <taxon>Euteleostomi</taxon>
        <taxon>Archelosauria</taxon>
        <taxon>Testudinata</taxon>
        <taxon>Testudines</taxon>
        <taxon>Cryptodira</taxon>
        <taxon>Durocryptodira</taxon>
        <taxon>Testudinoidea</taxon>
        <taxon>Platysternidae</taxon>
        <taxon>Platysternon</taxon>
    </lineage>
</organism>
<dbReference type="SUPFAM" id="SSF81324">
    <property type="entry name" value="Voltage-gated potassium channels"/>
    <property type="match status" value="1"/>
</dbReference>
<reference evidence="8 9" key="1">
    <citation type="submission" date="2019-04" db="EMBL/GenBank/DDBJ databases">
        <title>Draft genome of the big-headed turtle Platysternon megacephalum.</title>
        <authorList>
            <person name="Gong S."/>
        </authorList>
    </citation>
    <scope>NUCLEOTIDE SEQUENCE [LARGE SCALE GENOMIC DNA]</scope>
    <source>
        <strain evidence="8">DO16091913</strain>
        <tissue evidence="8">Muscle</tissue>
    </source>
</reference>
<dbReference type="Proteomes" id="UP000297703">
    <property type="component" value="Unassembled WGS sequence"/>
</dbReference>
<dbReference type="PANTHER" id="PTHR47077">
    <property type="entry name" value="ION_TRANS DOMAIN-CONTAINING PROTEIN"/>
    <property type="match status" value="1"/>
</dbReference>
<evidence type="ECO:0000256" key="2">
    <source>
        <dbReference type="ARBA" id="ARBA00022692"/>
    </source>
</evidence>
<dbReference type="GO" id="GO:0005227">
    <property type="term" value="F:calcium-activated cation channel activity"/>
    <property type="evidence" value="ECO:0007669"/>
    <property type="project" value="InterPro"/>
</dbReference>
<dbReference type="Gene3D" id="1.20.120.350">
    <property type="entry name" value="Voltage-gated potassium channels. Chain C"/>
    <property type="match status" value="1"/>
</dbReference>
<feature type="transmembrane region" description="Helical" evidence="6">
    <location>
        <begin position="214"/>
        <end position="232"/>
    </location>
</feature>
<gene>
    <name evidence="8" type="ORF">DR999_PMT03218</name>
</gene>
<dbReference type="GO" id="GO:0005245">
    <property type="term" value="F:voltage-gated calcium channel activity"/>
    <property type="evidence" value="ECO:0007669"/>
    <property type="project" value="TreeGrafter"/>
</dbReference>
<name>A0A4D9ERU4_9SAUR</name>
<feature type="domain" description="Ion transport" evidence="7">
    <location>
        <begin position="147"/>
        <end position="366"/>
    </location>
</feature>
<feature type="transmembrane region" description="Helical" evidence="6">
    <location>
        <begin position="270"/>
        <end position="293"/>
    </location>
</feature>